<dbReference type="Proteomes" id="UP000267821">
    <property type="component" value="Unassembled WGS sequence"/>
</dbReference>
<keyword evidence="11" id="KW-0472">Membrane</keyword>
<evidence type="ECO:0000256" key="10">
    <source>
        <dbReference type="ARBA" id="ARBA00023128"/>
    </source>
</evidence>
<keyword evidence="6" id="KW-0813">Transport</keyword>
<evidence type="ECO:0000256" key="2">
    <source>
        <dbReference type="ARBA" id="ARBA00004569"/>
    </source>
</evidence>
<evidence type="ECO:0000313" key="14">
    <source>
        <dbReference type="Proteomes" id="UP000267821"/>
    </source>
</evidence>
<comment type="subcellular location">
    <subcellularLocation>
        <location evidence="3">Mitochondrion inner membrane</location>
        <topology evidence="3">Peripheral membrane protein</topology>
    </subcellularLocation>
    <subcellularLocation>
        <location evidence="2">Mitochondrion intermembrane space</location>
    </subcellularLocation>
</comment>
<evidence type="ECO:0000256" key="4">
    <source>
        <dbReference type="ARBA" id="ARBA00008006"/>
    </source>
</evidence>
<dbReference type="OrthoDB" id="268414at2759"/>
<dbReference type="InParanoid" id="A0A3N4LSH8"/>
<keyword evidence="14" id="KW-1185">Reference proteome</keyword>
<keyword evidence="7" id="KW-0679">Respiratory chain</keyword>
<reference evidence="13 14" key="1">
    <citation type="journal article" date="2018" name="Nat. Ecol. Evol.">
        <title>Pezizomycetes genomes reveal the molecular basis of ectomycorrhizal truffle lifestyle.</title>
        <authorList>
            <person name="Murat C."/>
            <person name="Payen T."/>
            <person name="Noel B."/>
            <person name="Kuo A."/>
            <person name="Morin E."/>
            <person name="Chen J."/>
            <person name="Kohler A."/>
            <person name="Krizsan K."/>
            <person name="Balestrini R."/>
            <person name="Da Silva C."/>
            <person name="Montanini B."/>
            <person name="Hainaut M."/>
            <person name="Levati E."/>
            <person name="Barry K.W."/>
            <person name="Belfiori B."/>
            <person name="Cichocki N."/>
            <person name="Clum A."/>
            <person name="Dockter R.B."/>
            <person name="Fauchery L."/>
            <person name="Guy J."/>
            <person name="Iotti M."/>
            <person name="Le Tacon F."/>
            <person name="Lindquist E.A."/>
            <person name="Lipzen A."/>
            <person name="Malagnac F."/>
            <person name="Mello A."/>
            <person name="Molinier V."/>
            <person name="Miyauchi S."/>
            <person name="Poulain J."/>
            <person name="Riccioni C."/>
            <person name="Rubini A."/>
            <person name="Sitrit Y."/>
            <person name="Splivallo R."/>
            <person name="Traeger S."/>
            <person name="Wang M."/>
            <person name="Zifcakova L."/>
            <person name="Wipf D."/>
            <person name="Zambonelli A."/>
            <person name="Paolocci F."/>
            <person name="Nowrousian M."/>
            <person name="Ottonello S."/>
            <person name="Baldrian P."/>
            <person name="Spatafora J.W."/>
            <person name="Henrissat B."/>
            <person name="Nagy L.G."/>
            <person name="Aury J.M."/>
            <person name="Wincker P."/>
            <person name="Grigoriev I.V."/>
            <person name="Bonfante P."/>
            <person name="Martin F.M."/>
        </authorList>
    </citation>
    <scope>NUCLEOTIDE SEQUENCE [LARGE SCALE GENOMIC DNA]</scope>
    <source>
        <strain evidence="13 14">ATCC MYA-4762</strain>
    </source>
</reference>
<dbReference type="GO" id="GO:0005758">
    <property type="term" value="C:mitochondrial intermembrane space"/>
    <property type="evidence" value="ECO:0007669"/>
    <property type="project" value="UniProtKB-SubCell"/>
</dbReference>
<accession>A0A3N4LSH8</accession>
<dbReference type="STRING" id="1051890.A0A3N4LSH8"/>
<dbReference type="PANTHER" id="PTHR20900">
    <property type="entry name" value="NADH:UBIQUINONE OXIDOREDUCTASE B18-LIKE SUBUNIT"/>
    <property type="match status" value="1"/>
</dbReference>
<comment type="function">
    <text evidence="1">Accessory subunit of the mitochondrial membrane respiratory chain NADH dehydrogenase (Complex I), that is believed not to be involved in catalysis. Complex I functions in the transfer of electrons from NADH to the respiratory chain. The immediate electron acceptor for the enzyme is believed to be ubiquinone.</text>
</comment>
<protein>
    <recommendedName>
        <fullName evidence="5">NADH dehydrogenase [ubiquinone] 1 beta subcomplex subunit 7</fullName>
    </recommendedName>
</protein>
<name>A0A3N4LSH8_9PEZI</name>
<evidence type="ECO:0000256" key="9">
    <source>
        <dbReference type="ARBA" id="ARBA00022982"/>
    </source>
</evidence>
<proteinExistence type="inferred from homology"/>
<keyword evidence="10" id="KW-0496">Mitochondrion</keyword>
<dbReference type="GO" id="GO:0005743">
    <property type="term" value="C:mitochondrial inner membrane"/>
    <property type="evidence" value="ECO:0007669"/>
    <property type="project" value="UniProtKB-SubCell"/>
</dbReference>
<keyword evidence="12" id="KW-1015">Disulfide bond</keyword>
<sequence length="72" mass="8815">MSAERIPLAYRDKCASILAPLNRCRKKEWYLPWKCEDERHSYEKCQYDEFMKRVRKMEELRKTKEDGRSGLN</sequence>
<dbReference type="Pfam" id="PF05676">
    <property type="entry name" value="NDUF_B7"/>
    <property type="match status" value="1"/>
</dbReference>
<evidence type="ECO:0000313" key="13">
    <source>
        <dbReference type="EMBL" id="RPB25770.1"/>
    </source>
</evidence>
<organism evidence="13 14">
    <name type="scientific">Terfezia boudieri ATCC MYA-4762</name>
    <dbReference type="NCBI Taxonomy" id="1051890"/>
    <lineage>
        <taxon>Eukaryota</taxon>
        <taxon>Fungi</taxon>
        <taxon>Dikarya</taxon>
        <taxon>Ascomycota</taxon>
        <taxon>Pezizomycotina</taxon>
        <taxon>Pezizomycetes</taxon>
        <taxon>Pezizales</taxon>
        <taxon>Pezizaceae</taxon>
        <taxon>Terfezia</taxon>
    </lineage>
</organism>
<dbReference type="PANTHER" id="PTHR20900:SF0">
    <property type="entry name" value="NADH DEHYDROGENASE [UBIQUINONE] 1 BETA SUBCOMPLEX SUBUNIT 7"/>
    <property type="match status" value="1"/>
</dbReference>
<evidence type="ECO:0000256" key="12">
    <source>
        <dbReference type="ARBA" id="ARBA00023157"/>
    </source>
</evidence>
<keyword evidence="8" id="KW-0999">Mitochondrion inner membrane</keyword>
<evidence type="ECO:0000256" key="8">
    <source>
        <dbReference type="ARBA" id="ARBA00022792"/>
    </source>
</evidence>
<evidence type="ECO:0000256" key="7">
    <source>
        <dbReference type="ARBA" id="ARBA00022660"/>
    </source>
</evidence>
<gene>
    <name evidence="13" type="ORF">L211DRAFT_805362</name>
</gene>
<evidence type="ECO:0000256" key="3">
    <source>
        <dbReference type="ARBA" id="ARBA00004637"/>
    </source>
</evidence>
<evidence type="ECO:0000256" key="11">
    <source>
        <dbReference type="ARBA" id="ARBA00023136"/>
    </source>
</evidence>
<evidence type="ECO:0000256" key="1">
    <source>
        <dbReference type="ARBA" id="ARBA00003195"/>
    </source>
</evidence>
<dbReference type="AlphaFoldDB" id="A0A3N4LSH8"/>
<comment type="similarity">
    <text evidence="4">Belongs to the complex I NDUFB7 subunit family.</text>
</comment>
<dbReference type="EMBL" id="ML121536">
    <property type="protein sequence ID" value="RPB25770.1"/>
    <property type="molecule type" value="Genomic_DNA"/>
</dbReference>
<evidence type="ECO:0000256" key="5">
    <source>
        <dbReference type="ARBA" id="ARBA00018677"/>
    </source>
</evidence>
<evidence type="ECO:0000256" key="6">
    <source>
        <dbReference type="ARBA" id="ARBA00022448"/>
    </source>
</evidence>
<dbReference type="InterPro" id="IPR008698">
    <property type="entry name" value="NDUB7"/>
</dbReference>
<keyword evidence="9" id="KW-0249">Electron transport</keyword>